<dbReference type="EMBL" id="JACCBG010000001">
    <property type="protein sequence ID" value="NYD43975.1"/>
    <property type="molecule type" value="Genomic_DNA"/>
</dbReference>
<comment type="caution">
    <text evidence="2">The sequence shown here is derived from an EMBL/GenBank/DDBJ whole genome shotgun (WGS) entry which is preliminary data.</text>
</comment>
<organism evidence="2 3">
    <name type="scientific">Nocardioides panaciterrulae</name>
    <dbReference type="NCBI Taxonomy" id="661492"/>
    <lineage>
        <taxon>Bacteria</taxon>
        <taxon>Bacillati</taxon>
        <taxon>Actinomycetota</taxon>
        <taxon>Actinomycetes</taxon>
        <taxon>Propionibacteriales</taxon>
        <taxon>Nocardioidaceae</taxon>
        <taxon>Nocardioides</taxon>
    </lineage>
</organism>
<dbReference type="AlphaFoldDB" id="A0A7Y9JCH0"/>
<evidence type="ECO:0000313" key="1">
    <source>
        <dbReference type="EMBL" id="NYD39943.1"/>
    </source>
</evidence>
<reference evidence="2 3" key="1">
    <citation type="submission" date="2020-07" db="EMBL/GenBank/DDBJ databases">
        <title>Sequencing the genomes of 1000 actinobacteria strains.</title>
        <authorList>
            <person name="Klenk H.-P."/>
        </authorList>
    </citation>
    <scope>NUCLEOTIDE SEQUENCE [LARGE SCALE GENOMIC DNA]</scope>
    <source>
        <strain evidence="2 3">DSM 21350</strain>
    </source>
</reference>
<dbReference type="EMBL" id="JACCBG010000001">
    <property type="protein sequence ID" value="NYD39943.1"/>
    <property type="molecule type" value="Genomic_DNA"/>
</dbReference>
<gene>
    <name evidence="1" type="ORF">BJZ21_000026</name>
    <name evidence="2" type="ORF">BJZ21_004058</name>
</gene>
<keyword evidence="3" id="KW-1185">Reference proteome</keyword>
<protein>
    <submittedName>
        <fullName evidence="2">Uncharacterized protein</fullName>
    </submittedName>
</protein>
<evidence type="ECO:0000313" key="2">
    <source>
        <dbReference type="EMBL" id="NYD43975.1"/>
    </source>
</evidence>
<accession>A0A7Y9JCH0</accession>
<dbReference type="Proteomes" id="UP000535511">
    <property type="component" value="Unassembled WGS sequence"/>
</dbReference>
<evidence type="ECO:0000313" key="3">
    <source>
        <dbReference type="Proteomes" id="UP000535511"/>
    </source>
</evidence>
<name>A0A7Y9JCH0_9ACTN</name>
<sequence length="62" mass="6734">MNTTGLGAEHPEEPTDMAARVIDAHGVEWAMSGRGCWFASRGQIDCCTWAELTARGPLEVRS</sequence>
<proteinExistence type="predicted"/>
<dbReference type="RefSeq" id="WP_179661895.1">
    <property type="nucleotide sequence ID" value="NZ_JACCBG010000001.1"/>
</dbReference>